<dbReference type="OrthoDB" id="9815856at2"/>
<comment type="caution">
    <text evidence="2">The sequence shown here is derived from an EMBL/GenBank/DDBJ whole genome shotgun (WGS) entry which is preliminary data.</text>
</comment>
<proteinExistence type="predicted"/>
<feature type="domain" description="Tetrapyrrole biosynthesis uroporphyrinogen III synthase" evidence="1">
    <location>
        <begin position="265"/>
        <end position="493"/>
    </location>
</feature>
<dbReference type="Pfam" id="PF02602">
    <property type="entry name" value="HEM4"/>
    <property type="match status" value="1"/>
</dbReference>
<dbReference type="RefSeq" id="WP_016456700.1">
    <property type="nucleotide sequence ID" value="NZ_KE150269.1"/>
</dbReference>
<reference evidence="2 3" key="1">
    <citation type="submission" date="2013-04" db="EMBL/GenBank/DDBJ databases">
        <title>The Genome Sequence of Propionimicrobium lymphophilum ACS-093-V-SCH5.</title>
        <authorList>
            <consortium name="The Broad Institute Genomics Platform"/>
            <person name="Earl A."/>
            <person name="Ward D."/>
            <person name="Feldgarden M."/>
            <person name="Gevers D."/>
            <person name="Saerens B."/>
            <person name="Vaneechoutte M."/>
            <person name="Walker B."/>
            <person name="Young S."/>
            <person name="Zeng Q."/>
            <person name="Gargeya S."/>
            <person name="Fitzgerald M."/>
            <person name="Haas B."/>
            <person name="Abouelleil A."/>
            <person name="Allen A.W."/>
            <person name="Alvarado L."/>
            <person name="Arachchi H.M."/>
            <person name="Berlin A.M."/>
            <person name="Chapman S.B."/>
            <person name="Gainer-Dewar J."/>
            <person name="Goldberg J."/>
            <person name="Griggs A."/>
            <person name="Gujja S."/>
            <person name="Hansen M."/>
            <person name="Howarth C."/>
            <person name="Imamovic A."/>
            <person name="Ireland A."/>
            <person name="Larimer J."/>
            <person name="McCowan C."/>
            <person name="Murphy C."/>
            <person name="Pearson M."/>
            <person name="Poon T.W."/>
            <person name="Priest M."/>
            <person name="Roberts A."/>
            <person name="Saif S."/>
            <person name="Shea T."/>
            <person name="Sisk P."/>
            <person name="Sykes S."/>
            <person name="Wortman J."/>
            <person name="Nusbaum C."/>
            <person name="Birren B."/>
        </authorList>
    </citation>
    <scope>NUCLEOTIDE SEQUENCE [LARGE SCALE GENOMIC DNA]</scope>
    <source>
        <strain evidence="2 3">ACS-093-V-SCH5</strain>
    </source>
</reference>
<dbReference type="PANTHER" id="PTHR40082">
    <property type="entry name" value="BLR5956 PROTEIN"/>
    <property type="match status" value="1"/>
</dbReference>
<dbReference type="Gene3D" id="3.40.50.10090">
    <property type="match status" value="2"/>
</dbReference>
<keyword evidence="3" id="KW-1185">Reference proteome</keyword>
<dbReference type="FunFam" id="3.40.50.10090:FF:000001">
    <property type="entry name" value="Bifunctional uroporphyrinogen-III C-methyltransferase/uroporphyrinogen-III synthase"/>
    <property type="match status" value="1"/>
</dbReference>
<accession>S2W1W6</accession>
<dbReference type="PATRIC" id="fig|883161.3.peg.1881"/>
<sequence>MSAEPARERTSNAAARVFFLGSAGGLPAYLPLSSTRVLAEASLVIIEPQLRHILQQEEMQLRKDHTLIEVNNFDEVFAAVRSVRSNSQCDEIVAWLCVGDPLSDGEICSRPVHEVMALCSAAGMKVGVVATLTYPQIGSMRFGMHLPNTYVRARIGAEEEVSLPKTGDLLLHVLPGALEAASKSLRKAGYKASEPVFLVTCDQNILPPEQTTVGKLARIKDEYGSHHLVAVGPYLNNPRIEWTQTRPLNGWKVLIPVTNSLDPSLVRRLQIYGATHTAVPTMSIEPPRSKTALERCVHGIVEGNYQWVVFTSVHSVRIIIKQMQEYGLDARCFAGIRVAVTDEQAENELKNWGINPDFVPDERTASGLAEEFPFHDDLLDPIDCVLVPKAEVATDPMVAGLEELGWQVEEVTVYRAVRAAPPSPEIRDSIKGGDFDAVLFTSSSAVRNLIGIAGKPHASMVVVAIGDATAKTCEEMGLEVAAIAPEPNPSCLVEVLANFVEERRALQIADGKLPLRPSQRRRRRKKRS</sequence>
<dbReference type="InterPro" id="IPR035996">
    <property type="entry name" value="4pyrrol_Methylase_sf"/>
</dbReference>
<name>S2W1W6_9ACTN</name>
<protein>
    <recommendedName>
        <fullName evidence="1">Tetrapyrrole biosynthesis uroporphyrinogen III synthase domain-containing protein</fullName>
    </recommendedName>
</protein>
<evidence type="ECO:0000313" key="3">
    <source>
        <dbReference type="Proteomes" id="UP000014417"/>
    </source>
</evidence>
<dbReference type="CDD" id="cd06578">
    <property type="entry name" value="HemD"/>
    <property type="match status" value="1"/>
</dbReference>
<dbReference type="PANTHER" id="PTHR40082:SF1">
    <property type="entry name" value="BLR5956 PROTEIN"/>
    <property type="match status" value="1"/>
</dbReference>
<dbReference type="GO" id="GO:0004852">
    <property type="term" value="F:uroporphyrinogen-III synthase activity"/>
    <property type="evidence" value="ECO:0007669"/>
    <property type="project" value="InterPro"/>
</dbReference>
<evidence type="ECO:0000313" key="2">
    <source>
        <dbReference type="EMBL" id="EPD32325.1"/>
    </source>
</evidence>
<evidence type="ECO:0000259" key="1">
    <source>
        <dbReference type="Pfam" id="PF02602"/>
    </source>
</evidence>
<dbReference type="InterPro" id="IPR039793">
    <property type="entry name" value="UROS/Hem4"/>
</dbReference>
<dbReference type="InterPro" id="IPR003754">
    <property type="entry name" value="4pyrrol_synth_uPrphyn_synth"/>
</dbReference>
<dbReference type="GO" id="GO:0008168">
    <property type="term" value="F:methyltransferase activity"/>
    <property type="evidence" value="ECO:0007669"/>
    <property type="project" value="InterPro"/>
</dbReference>
<dbReference type="Proteomes" id="UP000014417">
    <property type="component" value="Unassembled WGS sequence"/>
</dbReference>
<gene>
    <name evidence="2" type="ORF">HMPREF9306_01894</name>
</gene>
<dbReference type="STRING" id="883161.HMPREF9306_01894"/>
<dbReference type="EMBL" id="AGZR01000009">
    <property type="protein sequence ID" value="EPD32325.1"/>
    <property type="molecule type" value="Genomic_DNA"/>
</dbReference>
<dbReference type="SUPFAM" id="SSF53790">
    <property type="entry name" value="Tetrapyrrole methylase"/>
    <property type="match status" value="1"/>
</dbReference>
<dbReference type="AlphaFoldDB" id="S2W1W6"/>
<dbReference type="HOGENOM" id="CLU_011276_6_0_11"/>
<dbReference type="SUPFAM" id="SSF69618">
    <property type="entry name" value="HemD-like"/>
    <property type="match status" value="1"/>
</dbReference>
<dbReference type="InterPro" id="IPR036108">
    <property type="entry name" value="4pyrrol_syn_uPrphyn_synt_sf"/>
</dbReference>
<dbReference type="GO" id="GO:0006780">
    <property type="term" value="P:uroporphyrinogen III biosynthetic process"/>
    <property type="evidence" value="ECO:0007669"/>
    <property type="project" value="InterPro"/>
</dbReference>
<organism evidence="2 3">
    <name type="scientific">Propionimicrobium lymphophilum ACS-093-V-SCH5</name>
    <dbReference type="NCBI Taxonomy" id="883161"/>
    <lineage>
        <taxon>Bacteria</taxon>
        <taxon>Bacillati</taxon>
        <taxon>Actinomycetota</taxon>
        <taxon>Actinomycetes</taxon>
        <taxon>Propionibacteriales</taxon>
        <taxon>Propionibacteriaceae</taxon>
        <taxon>Propionimicrobium</taxon>
    </lineage>
</organism>